<name>A0A0F7UCI2_NEOCL</name>
<organism evidence="3">
    <name type="scientific">Neospora caninum (strain Liverpool)</name>
    <dbReference type="NCBI Taxonomy" id="572307"/>
    <lineage>
        <taxon>Eukaryota</taxon>
        <taxon>Sar</taxon>
        <taxon>Alveolata</taxon>
        <taxon>Apicomplexa</taxon>
        <taxon>Conoidasida</taxon>
        <taxon>Coccidia</taxon>
        <taxon>Eucoccidiorida</taxon>
        <taxon>Eimeriorina</taxon>
        <taxon>Sarcocystidae</taxon>
        <taxon>Neospora</taxon>
    </lineage>
</organism>
<dbReference type="Gene3D" id="3.40.50.720">
    <property type="entry name" value="NAD(P)-binding Rossmann-like Domain"/>
    <property type="match status" value="2"/>
</dbReference>
<proteinExistence type="predicted"/>
<reference evidence="3" key="1">
    <citation type="journal article" date="2015" name="PLoS ONE">
        <title>Comprehensive Evaluation of Toxoplasma gondii VEG and Neospora caninum LIV Genomes with Tachyzoite Stage Transcriptome and Proteome Defines Novel Transcript Features.</title>
        <authorList>
            <person name="Ramaprasad A."/>
            <person name="Mourier T."/>
            <person name="Naeem R."/>
            <person name="Malas T.B."/>
            <person name="Moussa E."/>
            <person name="Panigrahi A."/>
            <person name="Vermont S.J."/>
            <person name="Otto T.D."/>
            <person name="Wastling J."/>
            <person name="Pain A."/>
        </authorList>
    </citation>
    <scope>NUCLEOTIDE SEQUENCE</scope>
    <source>
        <strain evidence="3">Liverpool</strain>
    </source>
</reference>
<dbReference type="AlphaFoldDB" id="A0A0F7UCI2"/>
<dbReference type="Pfam" id="PF00899">
    <property type="entry name" value="ThiF"/>
    <property type="match status" value="1"/>
</dbReference>
<dbReference type="InterPro" id="IPR045886">
    <property type="entry name" value="ThiF/MoeB/HesA"/>
</dbReference>
<gene>
    <name evidence="3" type="ORF">BN1204_033670</name>
</gene>
<dbReference type="PANTHER" id="PTHR10953">
    <property type="entry name" value="UBIQUITIN-ACTIVATING ENZYME E1"/>
    <property type="match status" value="1"/>
</dbReference>
<dbReference type="GO" id="GO:0045116">
    <property type="term" value="P:protein neddylation"/>
    <property type="evidence" value="ECO:0007669"/>
    <property type="project" value="TreeGrafter"/>
</dbReference>
<accession>A0A0F7UCI2</accession>
<dbReference type="EMBL" id="LN714483">
    <property type="protein sequence ID" value="CEL67568.1"/>
    <property type="molecule type" value="Genomic_DNA"/>
</dbReference>
<feature type="domain" description="THIF-type NAD/FAD binding fold" evidence="2">
    <location>
        <begin position="25"/>
        <end position="117"/>
    </location>
</feature>
<protein>
    <submittedName>
        <fullName evidence="3">GF23890, related</fullName>
    </submittedName>
</protein>
<feature type="compositionally biased region" description="Polar residues" evidence="1">
    <location>
        <begin position="11"/>
        <end position="21"/>
    </location>
</feature>
<dbReference type="PANTHER" id="PTHR10953:SF29">
    <property type="entry name" value="NEDD8-ACTIVATING ENZYME E1 REGULATORY SUBUNIT"/>
    <property type="match status" value="1"/>
</dbReference>
<dbReference type="GO" id="GO:0005737">
    <property type="term" value="C:cytoplasm"/>
    <property type="evidence" value="ECO:0007669"/>
    <property type="project" value="TreeGrafter"/>
</dbReference>
<dbReference type="SUPFAM" id="SSF69572">
    <property type="entry name" value="Activating enzymes of the ubiquitin-like proteins"/>
    <property type="match status" value="2"/>
</dbReference>
<dbReference type="InterPro" id="IPR000594">
    <property type="entry name" value="ThiF_NAD_FAD-bd"/>
</dbReference>
<evidence type="ECO:0000313" key="3">
    <source>
        <dbReference type="EMBL" id="CEL67568.1"/>
    </source>
</evidence>
<dbReference type="GO" id="GO:0019781">
    <property type="term" value="F:NEDD8 activating enzyme activity"/>
    <property type="evidence" value="ECO:0007669"/>
    <property type="project" value="TreeGrafter"/>
</dbReference>
<dbReference type="InterPro" id="IPR035985">
    <property type="entry name" value="Ubiquitin-activating_enz"/>
</dbReference>
<sequence length="768" mass="82785">MACAGGLSGCKGTNSSSSGVSTDRYDRQIRIWGEHGQSELSAASVLVLGSSAAAGDVLKNLVLPGIRRFVIVDDAQVTQSDLHNTMLNPADLGEPRAASMVRQLLELNTDVEGAAVHLSPAAYVAACETACETAGAAAVDNACVRRVQGCASSDPQGRDASRTGPANPGEFERALPCIFSFSVVIACQQPLDLVLRLSQLCGLEPVESRASPDPLSVPHSSLRNGAGFADATAAGVPETLPAGTEKTVSYNGHGCRRGRVPLITVTSVGLLGLVRVCAGECCLVERKGQSEGSVDLRLFDSFPELYEFAMEYELDRLDDLAHAQVPFVVILIQALDRYRRTHRNASSDSCDASTVKEPRLTPLPQEARGQLEAIIQGMRRHPDEVNFDEALANVYRILKPHSVSPDTAEVIEQASSPSFRPVSNVKFWTLARALAAFQRACKKLPVQGLLPDMTSDTQSFIRLQQVYSKRAEGDCNAIKASVSMIQGDSVNHDGDVQGRIPGGVTDSPTSSAPVHCSQETLRGSMDSSLRRRASERNGVSFDDVEKFCRNAYNLKVIRYRSLGEEFNPATVNREVYEEAVAGLQMEESDEGIPLLPWYVALWACHRFAVRNGFFPGVTSVGWLDPQAKNEVCLSQAGASRGAGRNEDETDHRLYAQRQPECAEAEENHAASPYPTARPLPLSLPSATEAVKREVDALLSEINVAGLTVDEKIVSQMVAFGGAEIHTTAAIVGGVAAQEAVKLICRQFEPINNTFIWSGIERKAEVLEL</sequence>
<evidence type="ECO:0000256" key="1">
    <source>
        <dbReference type="SAM" id="MobiDB-lite"/>
    </source>
</evidence>
<evidence type="ECO:0000259" key="2">
    <source>
        <dbReference type="Pfam" id="PF00899"/>
    </source>
</evidence>
<feature type="region of interest" description="Disordered" evidence="1">
    <location>
        <begin position="1"/>
        <end position="21"/>
    </location>
</feature>